<dbReference type="SMART" id="SM00448">
    <property type="entry name" value="REC"/>
    <property type="match status" value="1"/>
</dbReference>
<dbReference type="SMART" id="SM00342">
    <property type="entry name" value="HTH_ARAC"/>
    <property type="match status" value="1"/>
</dbReference>
<dbReference type="Proteomes" id="UP000886804">
    <property type="component" value="Unassembled WGS sequence"/>
</dbReference>
<protein>
    <recommendedName>
        <fullName evidence="1">Stage 0 sporulation protein A homolog</fullName>
    </recommendedName>
</protein>
<sequence>MKLLIADDEQLTRKGIEESLDLKALSVDQVILADDGLHGLEEARKNPPDLVLTDVRMPRMTGVEMAEQILKDDPDVSIVFMSAYSDKEYLKAAIKLKAVSYVEKPLDLEELQASLKEAAENRLARLHSRSIAQSHEKHLMAKLALGLTEKESSQSMEIRQLIQSLKLPFSSSTSFSTIVVRFLSPISDMPSGISRELNQRFENNLNAHGIQRIYAFHADHDMVIHLYSERRLEEEKLKSITRRLTEDLKNTCHFFVARGPIVSGAERIFHSYEQAVKMLELGFFFELDSELPEQVPGSSAVPFADLMPDFLLAMTNEQESQALKVAERLYASISPALLTANQARDLYYKYLGKLDEYATAKHISLWNRPDGVQESIWDNASVCITLSQLNQLFTEKLKQFFSILKNGQGENPVVFQIKEFIHQNYPLPTLSVPDISEHVNLSSSYVCTLFKTETGQTLNQYLNEYRIRMSKQLLADQRFKITDISSKVGYSDGNYYSKAFKKMVGLSPSEYREKMLS</sequence>
<evidence type="ECO:0000256" key="4">
    <source>
        <dbReference type="ARBA" id="ARBA00023163"/>
    </source>
</evidence>
<dbReference type="InterPro" id="IPR009057">
    <property type="entry name" value="Homeodomain-like_sf"/>
</dbReference>
<dbReference type="Pfam" id="PF00072">
    <property type="entry name" value="Response_reg"/>
    <property type="match status" value="1"/>
</dbReference>
<dbReference type="Pfam" id="PF17853">
    <property type="entry name" value="GGDEF_2"/>
    <property type="match status" value="1"/>
</dbReference>
<dbReference type="EMBL" id="DWYS01000115">
    <property type="protein sequence ID" value="HJB08081.1"/>
    <property type="molecule type" value="Genomic_DNA"/>
</dbReference>
<dbReference type="SUPFAM" id="SSF52172">
    <property type="entry name" value="CheY-like"/>
    <property type="match status" value="1"/>
</dbReference>
<dbReference type="PROSITE" id="PS00041">
    <property type="entry name" value="HTH_ARAC_FAMILY_1"/>
    <property type="match status" value="1"/>
</dbReference>
<comment type="caution">
    <text evidence="9">The sequence shown here is derived from an EMBL/GenBank/DDBJ whole genome shotgun (WGS) entry which is preliminary data.</text>
</comment>
<dbReference type="Gene3D" id="3.40.50.2300">
    <property type="match status" value="1"/>
</dbReference>
<name>A0A9D2L904_9FIRM</name>
<comment type="function">
    <text evidence="5">May play the central regulatory role in sporulation. It may be an element of the effector pathway responsible for the activation of sporulation genes in response to nutritional stress. Spo0A may act in concert with spo0H (a sigma factor) to control the expression of some genes that are critical to the sporulation process.</text>
</comment>
<evidence type="ECO:0000256" key="3">
    <source>
        <dbReference type="ARBA" id="ARBA00023125"/>
    </source>
</evidence>
<dbReference type="PANTHER" id="PTHR43280:SF2">
    <property type="entry name" value="HTH-TYPE TRANSCRIPTIONAL REGULATOR EXSA"/>
    <property type="match status" value="1"/>
</dbReference>
<dbReference type="SUPFAM" id="SSF46689">
    <property type="entry name" value="Homeodomain-like"/>
    <property type="match status" value="2"/>
</dbReference>
<evidence type="ECO:0000256" key="2">
    <source>
        <dbReference type="ARBA" id="ARBA00023015"/>
    </source>
</evidence>
<reference evidence="9" key="2">
    <citation type="submission" date="2021-04" db="EMBL/GenBank/DDBJ databases">
        <authorList>
            <person name="Gilroy R."/>
        </authorList>
    </citation>
    <scope>NUCLEOTIDE SEQUENCE</scope>
    <source>
        <strain evidence="9">CHK188-4685</strain>
    </source>
</reference>
<evidence type="ECO:0000256" key="1">
    <source>
        <dbReference type="ARBA" id="ARBA00018672"/>
    </source>
</evidence>
<feature type="domain" description="HTH araC/xylS-type" evidence="7">
    <location>
        <begin position="415"/>
        <end position="514"/>
    </location>
</feature>
<evidence type="ECO:0000256" key="5">
    <source>
        <dbReference type="ARBA" id="ARBA00024867"/>
    </source>
</evidence>
<dbReference type="InterPro" id="IPR018060">
    <property type="entry name" value="HTH_AraC"/>
</dbReference>
<dbReference type="CDD" id="cd17536">
    <property type="entry name" value="REC_YesN-like"/>
    <property type="match status" value="1"/>
</dbReference>
<dbReference type="InterPro" id="IPR020449">
    <property type="entry name" value="Tscrpt_reg_AraC-type_HTH"/>
</dbReference>
<dbReference type="PRINTS" id="PR00032">
    <property type="entry name" value="HTHARAC"/>
</dbReference>
<dbReference type="InterPro" id="IPR011006">
    <property type="entry name" value="CheY-like_superfamily"/>
</dbReference>
<organism evidence="9 10">
    <name type="scientific">Candidatus Enterocloster faecavium</name>
    <dbReference type="NCBI Taxonomy" id="2838560"/>
    <lineage>
        <taxon>Bacteria</taxon>
        <taxon>Bacillati</taxon>
        <taxon>Bacillota</taxon>
        <taxon>Clostridia</taxon>
        <taxon>Lachnospirales</taxon>
        <taxon>Lachnospiraceae</taxon>
        <taxon>Enterocloster</taxon>
    </lineage>
</organism>
<evidence type="ECO:0000256" key="6">
    <source>
        <dbReference type="PROSITE-ProRule" id="PRU00169"/>
    </source>
</evidence>
<dbReference type="PANTHER" id="PTHR43280">
    <property type="entry name" value="ARAC-FAMILY TRANSCRIPTIONAL REGULATOR"/>
    <property type="match status" value="1"/>
</dbReference>
<evidence type="ECO:0000313" key="9">
    <source>
        <dbReference type="EMBL" id="HJB08081.1"/>
    </source>
</evidence>
<reference evidence="9" key="1">
    <citation type="journal article" date="2021" name="PeerJ">
        <title>Extensive microbial diversity within the chicken gut microbiome revealed by metagenomics and culture.</title>
        <authorList>
            <person name="Gilroy R."/>
            <person name="Ravi A."/>
            <person name="Getino M."/>
            <person name="Pursley I."/>
            <person name="Horton D.L."/>
            <person name="Alikhan N.F."/>
            <person name="Baker D."/>
            <person name="Gharbi K."/>
            <person name="Hall N."/>
            <person name="Watson M."/>
            <person name="Adriaenssens E.M."/>
            <person name="Foster-Nyarko E."/>
            <person name="Jarju S."/>
            <person name="Secka A."/>
            <person name="Antonio M."/>
            <person name="Oren A."/>
            <person name="Chaudhuri R.R."/>
            <person name="La Ragione R."/>
            <person name="Hildebrand F."/>
            <person name="Pallen M.J."/>
        </authorList>
    </citation>
    <scope>NUCLEOTIDE SEQUENCE</scope>
    <source>
        <strain evidence="9">CHK188-4685</strain>
    </source>
</reference>
<proteinExistence type="predicted"/>
<dbReference type="Pfam" id="PF12833">
    <property type="entry name" value="HTH_18"/>
    <property type="match status" value="1"/>
</dbReference>
<dbReference type="InterPro" id="IPR041522">
    <property type="entry name" value="CdaR_GGDEF"/>
</dbReference>
<evidence type="ECO:0000313" key="10">
    <source>
        <dbReference type="Proteomes" id="UP000886804"/>
    </source>
</evidence>
<keyword evidence="4" id="KW-0804">Transcription</keyword>
<dbReference type="InterPro" id="IPR001789">
    <property type="entry name" value="Sig_transdc_resp-reg_receiver"/>
</dbReference>
<feature type="modified residue" description="4-aspartylphosphate" evidence="6">
    <location>
        <position position="54"/>
    </location>
</feature>
<evidence type="ECO:0000259" key="8">
    <source>
        <dbReference type="PROSITE" id="PS50110"/>
    </source>
</evidence>
<dbReference type="GO" id="GO:0043565">
    <property type="term" value="F:sequence-specific DNA binding"/>
    <property type="evidence" value="ECO:0007669"/>
    <property type="project" value="InterPro"/>
</dbReference>
<keyword evidence="2" id="KW-0805">Transcription regulation</keyword>
<gene>
    <name evidence="9" type="ORF">H9716_09520</name>
</gene>
<dbReference type="GO" id="GO:0003700">
    <property type="term" value="F:DNA-binding transcription factor activity"/>
    <property type="evidence" value="ECO:0007669"/>
    <property type="project" value="InterPro"/>
</dbReference>
<dbReference type="InterPro" id="IPR018062">
    <property type="entry name" value="HTH_AraC-typ_CS"/>
</dbReference>
<accession>A0A9D2L904</accession>
<dbReference type="Gene3D" id="1.10.10.60">
    <property type="entry name" value="Homeodomain-like"/>
    <property type="match status" value="2"/>
</dbReference>
<dbReference type="AlphaFoldDB" id="A0A9D2L904"/>
<keyword evidence="6" id="KW-0597">Phosphoprotein</keyword>
<evidence type="ECO:0000259" key="7">
    <source>
        <dbReference type="PROSITE" id="PS01124"/>
    </source>
</evidence>
<dbReference type="GO" id="GO:0000160">
    <property type="term" value="P:phosphorelay signal transduction system"/>
    <property type="evidence" value="ECO:0007669"/>
    <property type="project" value="InterPro"/>
</dbReference>
<dbReference type="PROSITE" id="PS01124">
    <property type="entry name" value="HTH_ARAC_FAMILY_2"/>
    <property type="match status" value="1"/>
</dbReference>
<feature type="domain" description="Response regulatory" evidence="8">
    <location>
        <begin position="2"/>
        <end position="119"/>
    </location>
</feature>
<dbReference type="PROSITE" id="PS50110">
    <property type="entry name" value="RESPONSE_REGULATORY"/>
    <property type="match status" value="1"/>
</dbReference>
<keyword evidence="3" id="KW-0238">DNA-binding</keyword>